<dbReference type="AlphaFoldDB" id="A0A839EZ10"/>
<dbReference type="InterPro" id="IPR027434">
    <property type="entry name" value="Homing_endonucl"/>
</dbReference>
<organism evidence="4 5">
    <name type="scientific">Dokdonella fugitiva</name>
    <dbReference type="NCBI Taxonomy" id="328517"/>
    <lineage>
        <taxon>Bacteria</taxon>
        <taxon>Pseudomonadati</taxon>
        <taxon>Pseudomonadota</taxon>
        <taxon>Gammaproteobacteria</taxon>
        <taxon>Lysobacterales</taxon>
        <taxon>Rhodanobacteraceae</taxon>
        <taxon>Dokdonella</taxon>
    </lineage>
</organism>
<dbReference type="GO" id="GO:0004519">
    <property type="term" value="F:endonuclease activity"/>
    <property type="evidence" value="ECO:0007669"/>
    <property type="project" value="InterPro"/>
</dbReference>
<dbReference type="SUPFAM" id="SSF55608">
    <property type="entry name" value="Homing endonucleases"/>
    <property type="match status" value="1"/>
</dbReference>
<dbReference type="InterPro" id="IPR006141">
    <property type="entry name" value="Intein_N"/>
</dbReference>
<proteinExistence type="predicted"/>
<keyword evidence="5" id="KW-1185">Reference proteome</keyword>
<evidence type="ECO:0000256" key="2">
    <source>
        <dbReference type="ARBA" id="ARBA00023000"/>
    </source>
</evidence>
<dbReference type="PROSITE" id="PS50817">
    <property type="entry name" value="INTEIN_N_TER"/>
    <property type="match status" value="1"/>
</dbReference>
<evidence type="ECO:0000259" key="3">
    <source>
        <dbReference type="PROSITE" id="PS50819"/>
    </source>
</evidence>
<accession>A0A839EZ10</accession>
<dbReference type="Gene3D" id="3.30.420.280">
    <property type="match status" value="1"/>
</dbReference>
<evidence type="ECO:0000256" key="1">
    <source>
        <dbReference type="ARBA" id="ARBA00022813"/>
    </source>
</evidence>
<reference evidence="4 5" key="1">
    <citation type="submission" date="2020-07" db="EMBL/GenBank/DDBJ databases">
        <title>Genomic Encyclopedia of Type Strains, Phase IV (KMG-V): Genome sequencing to study the core and pangenomes of soil and plant-associated prokaryotes.</title>
        <authorList>
            <person name="Whitman W."/>
        </authorList>
    </citation>
    <scope>NUCLEOTIDE SEQUENCE [LARGE SCALE GENOMIC DNA]</scope>
    <source>
        <strain evidence="4 5">RH2WT43</strain>
    </source>
</reference>
<sequence length="810" mass="91230">MTSLAAQSLTQAVRGEIVWAPHPGSQVIFLSCPIYECLLQGTRGGGKTDALLMDYAQHVGRGFGAAWRGILFRQTYPQLADVVAKSKKLFYRIFPGAKFNASDYTWTFPGGEQLLLRHMKTPDDYWNYHGHEYPWIGFEELTNWPTAECYESMFACSRSSHPGMPRKYRATCNPYGRGHCVPYGDVLTPNGWRDIKDIKIGDTVYSVDSAGAIVEKTVEQLYRGKYIGDMVYREGRGIFMAMTPNHSLPKIGGKNGQAYTLVPFEELPGQADILRTAEFDGEPIRIFECPVYPTRSRRVKQPARISGMQFAELMGWFLSEGSTIDRDKAFNIAQMKPKNRERIAALLDECGFKQSWNANDVTVYAPDWWAYLRQFGKCRDKYVPAEIKNASREQITAFCTAAMNGDGHWSGTGGCYYTTSQRLADDMAELFVKLGYAVNVSSRARKNRDGLSYTVHFKRGRTIQLVTGQHRYNVKSSCASVNVRRESFDGEVYCIGVADTHSFFIRQNGSVWLSGNTWVKQRFIDPAPSGTVIREPGKPERVNIHSSLLENTHLLAADPEYLTKLRAISDPNKRKAWLFGSWEITSGGMFDDLWKPEAHIVPVFDIPAGWRIDRSLDWGSSRPFSVGWWAESDGSPAIIAGRQRTLPRGTLVRLAEWYGSTGKANEGLRLTAGKVAEGIKQRQVDLAIAQRVKPGPADSSIFDVTDEASIADNMAKIGIRWEPADKRAGSRKNGWELMRERMEASLHDNGKPGFLVMDRCRDFIRLVPSTSRDEDDPDDIDTESEDHIHDETRYRVLATARSVRTQALPF</sequence>
<dbReference type="InterPro" id="IPR036844">
    <property type="entry name" value="Hint_dom_sf"/>
</dbReference>
<dbReference type="PROSITE" id="PS50819">
    <property type="entry name" value="INTEIN_ENDONUCLEASE"/>
    <property type="match status" value="1"/>
</dbReference>
<evidence type="ECO:0000313" key="5">
    <source>
        <dbReference type="Proteomes" id="UP000550401"/>
    </source>
</evidence>
<feature type="domain" description="DOD-type homing endonuclease" evidence="3">
    <location>
        <begin position="313"/>
        <end position="436"/>
    </location>
</feature>
<protein>
    <recommendedName>
        <fullName evidence="3">DOD-type homing endonuclease domain-containing protein</fullName>
    </recommendedName>
</protein>
<dbReference type="Gene3D" id="2.170.16.10">
    <property type="entry name" value="Hedgehog/Intein (Hint) domain"/>
    <property type="match status" value="1"/>
</dbReference>
<keyword evidence="1" id="KW-0068">Autocatalytic cleavage</keyword>
<dbReference type="GO" id="GO:0016539">
    <property type="term" value="P:intein-mediated protein splicing"/>
    <property type="evidence" value="ECO:0007669"/>
    <property type="project" value="InterPro"/>
</dbReference>
<evidence type="ECO:0000313" key="4">
    <source>
        <dbReference type="EMBL" id="MBA8886150.1"/>
    </source>
</evidence>
<name>A0A839EZ10_9GAMM</name>
<dbReference type="Gene3D" id="3.10.28.10">
    <property type="entry name" value="Homing endonucleases"/>
    <property type="match status" value="1"/>
</dbReference>
<dbReference type="SUPFAM" id="SSF51294">
    <property type="entry name" value="Hedgehog/intein (Hint) domain"/>
    <property type="match status" value="1"/>
</dbReference>
<dbReference type="Proteomes" id="UP000550401">
    <property type="component" value="Unassembled WGS sequence"/>
</dbReference>
<dbReference type="Gene3D" id="3.40.50.300">
    <property type="entry name" value="P-loop containing nucleotide triphosphate hydrolases"/>
    <property type="match status" value="1"/>
</dbReference>
<gene>
    <name evidence="4" type="ORF">FHW12_000341</name>
</gene>
<dbReference type="InterPro" id="IPR004042">
    <property type="entry name" value="Intein_endonuc_central"/>
</dbReference>
<comment type="caution">
    <text evidence="4">The sequence shown here is derived from an EMBL/GenBank/DDBJ whole genome shotgun (WGS) entry which is preliminary data.</text>
</comment>
<dbReference type="RefSeq" id="WP_182529255.1">
    <property type="nucleotide sequence ID" value="NZ_JACGXL010000001.1"/>
</dbReference>
<dbReference type="InterPro" id="IPR027417">
    <property type="entry name" value="P-loop_NTPase"/>
</dbReference>
<keyword evidence="2" id="KW-0651">Protein splicing</keyword>
<dbReference type="EMBL" id="JACGXL010000001">
    <property type="protein sequence ID" value="MBA8886150.1"/>
    <property type="molecule type" value="Genomic_DNA"/>
</dbReference>